<evidence type="ECO:0000313" key="5">
    <source>
        <dbReference type="EMBL" id="CUN24997.1"/>
    </source>
</evidence>
<dbReference type="Proteomes" id="UP000095673">
    <property type="component" value="Unassembled WGS sequence"/>
</dbReference>
<dbReference type="InterPro" id="IPR051782">
    <property type="entry name" value="ABC_Transporter_VariousFunc"/>
</dbReference>
<dbReference type="Pfam" id="PF00005">
    <property type="entry name" value="ABC_tran"/>
    <property type="match status" value="1"/>
</dbReference>
<name>A0A173VFQ5_9FIRM</name>
<proteinExistence type="predicted"/>
<evidence type="ECO:0000256" key="3">
    <source>
        <dbReference type="ARBA" id="ARBA00022840"/>
    </source>
</evidence>
<protein>
    <submittedName>
        <fullName evidence="5">Lipopolysaccharide export system ATP-binding protein LptB</fullName>
        <ecNumber evidence="5">3.6.3.-</ecNumber>
    </submittedName>
</protein>
<dbReference type="Gene3D" id="3.40.50.300">
    <property type="entry name" value="P-loop containing nucleotide triphosphate hydrolases"/>
    <property type="match status" value="1"/>
</dbReference>
<dbReference type="PANTHER" id="PTHR42939:SF3">
    <property type="entry name" value="ABC TRANSPORTER ATP-BINDING COMPONENT"/>
    <property type="match status" value="1"/>
</dbReference>
<dbReference type="EC" id="3.6.3.-" evidence="5"/>
<feature type="domain" description="ABC transporter" evidence="4">
    <location>
        <begin position="18"/>
        <end position="140"/>
    </location>
</feature>
<evidence type="ECO:0000256" key="1">
    <source>
        <dbReference type="ARBA" id="ARBA00022448"/>
    </source>
</evidence>
<keyword evidence="3 5" id="KW-0067">ATP-binding</keyword>
<evidence type="ECO:0000313" key="6">
    <source>
        <dbReference type="Proteomes" id="UP000095673"/>
    </source>
</evidence>
<gene>
    <name evidence="5" type="primary">lptB</name>
    <name evidence="5" type="ORF">ERS852580_02903</name>
</gene>
<keyword evidence="2" id="KW-0547">Nucleotide-binding</keyword>
<organism evidence="5 6">
    <name type="scientific">Agathobacter rectalis</name>
    <dbReference type="NCBI Taxonomy" id="39491"/>
    <lineage>
        <taxon>Bacteria</taxon>
        <taxon>Bacillati</taxon>
        <taxon>Bacillota</taxon>
        <taxon>Clostridia</taxon>
        <taxon>Lachnospirales</taxon>
        <taxon>Lachnospiraceae</taxon>
        <taxon>Agathobacter</taxon>
    </lineage>
</organism>
<dbReference type="GO" id="GO:0016887">
    <property type="term" value="F:ATP hydrolysis activity"/>
    <property type="evidence" value="ECO:0007669"/>
    <property type="project" value="InterPro"/>
</dbReference>
<dbReference type="InterPro" id="IPR027417">
    <property type="entry name" value="P-loop_NTPase"/>
</dbReference>
<keyword evidence="1" id="KW-0813">Transport</keyword>
<dbReference type="RefSeq" id="WP_055238595.1">
    <property type="nucleotide sequence ID" value="NZ_CYXM01000017.1"/>
</dbReference>
<evidence type="ECO:0000256" key="2">
    <source>
        <dbReference type="ARBA" id="ARBA00022741"/>
    </source>
</evidence>
<dbReference type="GO" id="GO:0005524">
    <property type="term" value="F:ATP binding"/>
    <property type="evidence" value="ECO:0007669"/>
    <property type="project" value="UniProtKB-KW"/>
</dbReference>
<reference evidence="5 6" key="1">
    <citation type="submission" date="2015-09" db="EMBL/GenBank/DDBJ databases">
        <authorList>
            <consortium name="Pathogen Informatics"/>
        </authorList>
    </citation>
    <scope>NUCLEOTIDE SEQUENCE [LARGE SCALE GENOMIC DNA]</scope>
    <source>
        <strain evidence="5 6">2789STDY5834968</strain>
    </source>
</reference>
<dbReference type="PANTHER" id="PTHR42939">
    <property type="entry name" value="ABC TRANSPORTER ATP-BINDING PROTEIN ALBC-RELATED"/>
    <property type="match status" value="1"/>
</dbReference>
<keyword evidence="5" id="KW-0378">Hydrolase</keyword>
<evidence type="ECO:0000259" key="4">
    <source>
        <dbReference type="Pfam" id="PF00005"/>
    </source>
</evidence>
<dbReference type="EMBL" id="CYXM01000017">
    <property type="protein sequence ID" value="CUN24997.1"/>
    <property type="molecule type" value="Genomic_DNA"/>
</dbReference>
<accession>A0A173VFQ5</accession>
<dbReference type="InterPro" id="IPR003439">
    <property type="entry name" value="ABC_transporter-like_ATP-bd"/>
</dbReference>
<dbReference type="AlphaFoldDB" id="A0A173VFQ5"/>
<sequence>MLSLKEVEKHYDGFDLQCSMEVQKGCITGLIGKNGAGKTTAFKAVLGLIRKDGGEITVFGKSVESLDVKDKEHMGVVLSDSGFSGYLSVKDLIPVLDSMYPKFQKDWFLRKCSEYRMPMDKKIKDFSTGMKRKLQLLAAISYGQIY</sequence>
<dbReference type="SUPFAM" id="SSF52540">
    <property type="entry name" value="P-loop containing nucleoside triphosphate hydrolases"/>
    <property type="match status" value="1"/>
</dbReference>